<evidence type="ECO:0000313" key="2">
    <source>
        <dbReference type="EMBL" id="GAA2413250.1"/>
    </source>
</evidence>
<evidence type="ECO:0000313" key="3">
    <source>
        <dbReference type="Proteomes" id="UP001501231"/>
    </source>
</evidence>
<proteinExistence type="predicted"/>
<dbReference type="SUPFAM" id="SSF47240">
    <property type="entry name" value="Ferritin-like"/>
    <property type="match status" value="1"/>
</dbReference>
<dbReference type="InterPro" id="IPR012348">
    <property type="entry name" value="RNR-like"/>
</dbReference>
<sequence>MTKTPTELAEEVREQVKDRKSYLGVIDRLNKASVDKHWEAYADIPWDDPDFAVDPDDPRWILGEVDRLGRTEWYRSQPPEVQARIGLWRVATAMKIGLQFENLLKRGLLNYAYRLPNGRPEFRYVYHEITEECHHGMMFQEFVNRTGLPIRGMPRALTAIAQAAPWIPVVDTELFFVFVLGGEDPIDHVQRKTLKGGHVKHPLERTIMKIHIAEEARHISFARHYLRHRVPGLGRGRRGIIGLTGPLILGLMARIMLSPPGPMIRHFGIPRDVVREAYKDGAHRDEISDSVGKVRDLLHELGLITPANRWLWKALGIWDEPKARRGTTSPARRRAGPAAGAAGQEPVS</sequence>
<name>A0ABN3IT08_9ACTN</name>
<dbReference type="Pfam" id="PF11583">
    <property type="entry name" value="AurF"/>
    <property type="match status" value="1"/>
</dbReference>
<organism evidence="2 3">
    <name type="scientific">Actinomadura vinacea</name>
    <dbReference type="NCBI Taxonomy" id="115336"/>
    <lineage>
        <taxon>Bacteria</taxon>
        <taxon>Bacillati</taxon>
        <taxon>Actinomycetota</taxon>
        <taxon>Actinomycetes</taxon>
        <taxon>Streptosporangiales</taxon>
        <taxon>Thermomonosporaceae</taxon>
        <taxon>Actinomadura</taxon>
    </lineage>
</organism>
<dbReference type="InterPro" id="IPR009078">
    <property type="entry name" value="Ferritin-like_SF"/>
</dbReference>
<protein>
    <submittedName>
        <fullName evidence="2">Diiron oxygenase</fullName>
    </submittedName>
</protein>
<dbReference type="Proteomes" id="UP001501231">
    <property type="component" value="Unassembled WGS sequence"/>
</dbReference>
<dbReference type="Gene3D" id="1.10.620.20">
    <property type="entry name" value="Ribonucleotide Reductase, subunit A"/>
    <property type="match status" value="1"/>
</dbReference>
<comment type="caution">
    <text evidence="2">The sequence shown here is derived from an EMBL/GenBank/DDBJ whole genome shotgun (WGS) entry which is preliminary data.</text>
</comment>
<evidence type="ECO:0000256" key="1">
    <source>
        <dbReference type="SAM" id="MobiDB-lite"/>
    </source>
</evidence>
<feature type="region of interest" description="Disordered" evidence="1">
    <location>
        <begin position="323"/>
        <end position="348"/>
    </location>
</feature>
<dbReference type="InterPro" id="IPR025859">
    <property type="entry name" value="AurF/CmlI"/>
</dbReference>
<dbReference type="EMBL" id="BAAARW010000011">
    <property type="protein sequence ID" value="GAA2413250.1"/>
    <property type="molecule type" value="Genomic_DNA"/>
</dbReference>
<feature type="compositionally biased region" description="Low complexity" evidence="1">
    <location>
        <begin position="336"/>
        <end position="348"/>
    </location>
</feature>
<keyword evidence="3" id="KW-1185">Reference proteome</keyword>
<reference evidence="2 3" key="1">
    <citation type="journal article" date="2019" name="Int. J. Syst. Evol. Microbiol.">
        <title>The Global Catalogue of Microorganisms (GCM) 10K type strain sequencing project: providing services to taxonomists for standard genome sequencing and annotation.</title>
        <authorList>
            <consortium name="The Broad Institute Genomics Platform"/>
            <consortium name="The Broad Institute Genome Sequencing Center for Infectious Disease"/>
            <person name="Wu L."/>
            <person name="Ma J."/>
        </authorList>
    </citation>
    <scope>NUCLEOTIDE SEQUENCE [LARGE SCALE GENOMIC DNA]</scope>
    <source>
        <strain evidence="2 3">JCM 3325</strain>
    </source>
</reference>
<dbReference type="RefSeq" id="WP_344588826.1">
    <property type="nucleotide sequence ID" value="NZ_BAAARW010000011.1"/>
</dbReference>
<accession>A0ABN3IT08</accession>
<gene>
    <name evidence="2" type="ORF">GCM10010191_23720</name>
</gene>